<protein>
    <submittedName>
        <fullName evidence="1">Uncharacterized protein</fullName>
    </submittedName>
</protein>
<keyword evidence="2" id="KW-1185">Reference proteome</keyword>
<sequence>MVDHQPDGPGASTQHYYWWALRWLPSRPLPRCFRLAALLLTARRAAPGLR</sequence>
<evidence type="ECO:0000313" key="2">
    <source>
        <dbReference type="Proteomes" id="UP001499930"/>
    </source>
</evidence>
<dbReference type="EMBL" id="BAAAWD010000019">
    <property type="protein sequence ID" value="GAA3029434.1"/>
    <property type="molecule type" value="Genomic_DNA"/>
</dbReference>
<evidence type="ECO:0000313" key="1">
    <source>
        <dbReference type="EMBL" id="GAA3029434.1"/>
    </source>
</evidence>
<proteinExistence type="predicted"/>
<dbReference type="Proteomes" id="UP001499930">
    <property type="component" value="Unassembled WGS sequence"/>
</dbReference>
<name>A0ABP6L2U5_9ACTN</name>
<reference evidence="2" key="1">
    <citation type="journal article" date="2019" name="Int. J. Syst. Evol. Microbiol.">
        <title>The Global Catalogue of Microorganisms (GCM) 10K type strain sequencing project: providing services to taxonomists for standard genome sequencing and annotation.</title>
        <authorList>
            <consortium name="The Broad Institute Genomics Platform"/>
            <consortium name="The Broad Institute Genome Sequencing Center for Infectious Disease"/>
            <person name="Wu L."/>
            <person name="Ma J."/>
        </authorList>
    </citation>
    <scope>NUCLEOTIDE SEQUENCE [LARGE SCALE GENOMIC DNA]</scope>
    <source>
        <strain evidence="2">JCM 3106</strain>
    </source>
</reference>
<organism evidence="1 2">
    <name type="scientific">Streptosporangium longisporum</name>
    <dbReference type="NCBI Taxonomy" id="46187"/>
    <lineage>
        <taxon>Bacteria</taxon>
        <taxon>Bacillati</taxon>
        <taxon>Actinomycetota</taxon>
        <taxon>Actinomycetes</taxon>
        <taxon>Streptosporangiales</taxon>
        <taxon>Streptosporangiaceae</taxon>
        <taxon>Streptosporangium</taxon>
    </lineage>
</organism>
<dbReference type="RefSeq" id="WP_344902832.1">
    <property type="nucleotide sequence ID" value="NZ_BAAAWD010000019.1"/>
</dbReference>
<gene>
    <name evidence="1" type="ORF">GCM10017559_64930</name>
</gene>
<comment type="caution">
    <text evidence="1">The sequence shown here is derived from an EMBL/GenBank/DDBJ whole genome shotgun (WGS) entry which is preliminary data.</text>
</comment>
<accession>A0ABP6L2U5</accession>